<dbReference type="RefSeq" id="WP_150771661.1">
    <property type="nucleotide sequence ID" value="NZ_CABVIY010000005.1"/>
</dbReference>
<proteinExistence type="predicted"/>
<feature type="transmembrane region" description="Helical" evidence="1">
    <location>
        <begin position="16"/>
        <end position="36"/>
    </location>
</feature>
<dbReference type="OrthoDB" id="5720484at2"/>
<sequence length="641" mass="66789">MLPRMQFRGPARQRGAIGLMAAGTLALALGFTLLVIDSGRLYLEQRKLQRVADTAALEAVTRDGRCKPDQTATTYATQSATRNGFTVDADSTLKVSCGTVQIDANHLRIFTADPGKTAAVQVIASRTVTTSVAAGIGALLSGAPVGLSTRLNATAVAAEPKQTLAQLSIRSTLLGVDSARSNLLNPLFSTLLGGNVNLTVGGWDGLVKTDINLLKFMDQLAIEIGVEAGNYTQLLTTEAGVTQFIKAAADVVKLNGATAQVNTALAKLQVAATGASPIKLGDLLALQTGTQAAGLDATVQLFQLIQGFVQLANKNSAVNAVLPVNLLGLAGVTTRIKVIQPPQFSAVGDPALAKIAPLGANRIYVRTAQVRILVSLDLSLLDNVMKLVNAILKPVVGLINVLLSSGCLFGNCTHADLQLLPNGVSLDLGLEAGKGSSYVTDYSCATPTSKSLTATTEISALQVKVGRINDSIWLSTSLDSSLSPLTLVDIGSQKCRSLSDCDPRIPFGGGGTELLIDSEIVGKTESNYTYANPHEVNVSPDPTHPVVMSAMVGSLKSALTGFELIDHEPKFGNVLGGLLNTLTSALKEVTGLLIPAITGLLAPLVDPLIDNLLMNLGIEVNKVDVGFNLTCGEKGKAYLVI</sequence>
<protein>
    <recommendedName>
        <fullName evidence="2">Putative Flp pilus-assembly TadG-like N-terminal domain-containing protein</fullName>
    </recommendedName>
</protein>
<dbReference type="InterPro" id="IPR028087">
    <property type="entry name" value="Tad_N"/>
</dbReference>
<evidence type="ECO:0000259" key="2">
    <source>
        <dbReference type="Pfam" id="PF13400"/>
    </source>
</evidence>
<dbReference type="Pfam" id="PF13400">
    <property type="entry name" value="Tad"/>
    <property type="match status" value="1"/>
</dbReference>
<keyword evidence="1" id="KW-0812">Transmembrane</keyword>
<evidence type="ECO:0000313" key="4">
    <source>
        <dbReference type="Proteomes" id="UP000326611"/>
    </source>
</evidence>
<keyword evidence="1" id="KW-0472">Membrane</keyword>
<accession>A0A5E7T9G6</accession>
<keyword evidence="1" id="KW-1133">Transmembrane helix</keyword>
<dbReference type="EMBL" id="CABVIY010000005">
    <property type="protein sequence ID" value="VVP95189.1"/>
    <property type="molecule type" value="Genomic_DNA"/>
</dbReference>
<evidence type="ECO:0000313" key="3">
    <source>
        <dbReference type="EMBL" id="VVP95189.1"/>
    </source>
</evidence>
<gene>
    <name evidence="3" type="ORF">PS918_03613</name>
</gene>
<dbReference type="AlphaFoldDB" id="A0A5E7T9G6"/>
<feature type="domain" description="Putative Flp pilus-assembly TadG-like N-terminal" evidence="2">
    <location>
        <begin position="15"/>
        <end position="60"/>
    </location>
</feature>
<reference evidence="3 4" key="1">
    <citation type="submission" date="2019-09" db="EMBL/GenBank/DDBJ databases">
        <authorList>
            <person name="Chandra G."/>
            <person name="Truman W A."/>
        </authorList>
    </citation>
    <scope>NUCLEOTIDE SEQUENCE [LARGE SCALE GENOMIC DNA]</scope>
    <source>
        <strain evidence="3">PS918</strain>
    </source>
</reference>
<name>A0A5E7T9G6_PSEFL</name>
<organism evidence="3 4">
    <name type="scientific">Pseudomonas fluorescens</name>
    <dbReference type="NCBI Taxonomy" id="294"/>
    <lineage>
        <taxon>Bacteria</taxon>
        <taxon>Pseudomonadati</taxon>
        <taxon>Pseudomonadota</taxon>
        <taxon>Gammaproteobacteria</taxon>
        <taxon>Pseudomonadales</taxon>
        <taxon>Pseudomonadaceae</taxon>
        <taxon>Pseudomonas</taxon>
    </lineage>
</organism>
<evidence type="ECO:0000256" key="1">
    <source>
        <dbReference type="SAM" id="Phobius"/>
    </source>
</evidence>
<dbReference type="Proteomes" id="UP000326611">
    <property type="component" value="Unassembled WGS sequence"/>
</dbReference>